<dbReference type="InterPro" id="IPR015915">
    <property type="entry name" value="Kelch-typ_b-propeller"/>
</dbReference>
<dbReference type="AlphaFoldDB" id="A0A9E9JWM7"/>
<dbReference type="GeneID" id="113811229"/>
<dbReference type="RefSeq" id="XP_069999700.1">
    <property type="nucleotide sequence ID" value="XM_070143599.1"/>
</dbReference>
<dbReference type="Pfam" id="PF24681">
    <property type="entry name" value="Kelch_KLHDC2_KLHL20_DRC7"/>
    <property type="match status" value="1"/>
</dbReference>
<keyword evidence="1" id="KW-0880">Kelch repeat</keyword>
<sequence>MSREAPTEKHYVHRRAGHVMISYDKRLFVWGGYMELAHTHPYTLTTHSKCIYHSASDVWIYEPLLDVWKRKLSRGDIPQQLSGSCAAVHNDHMYLFGGWTNNEKDEIENSCNNLWRLHLPTLTWEMLHPEGTSPYSCDKAACWVYKNRFYVFGGFGPPREFEVMPKIKVQFVQDDSFHRGWIDQLVYYDIDTNQWVWPDTTGPKPTPRAAHSADVAGDKVYIFGGRYREVRMNDLHCLDLLSNAWSGNLTNEEDANVPEGRSWHTFNFISENKAVMYGGFNTTQQVLKDVWILDVSNGSWQQSAQHNVGPVLWHAAAVAYPGELTVYGGIKNNLLDPSQPKDHAEEMVVLRFSPPSLQRLTIEAVCGLDLQLRSHWCQLPQTLQHILKTRTCPDRIL</sequence>
<reference evidence="3" key="1">
    <citation type="submission" date="2022-03" db="EMBL/GenBank/DDBJ databases">
        <authorList>
            <person name="Yang L."/>
        </authorList>
    </citation>
    <scope>NUCLEOTIDE SEQUENCE</scope>
</reference>
<dbReference type="Gene3D" id="2.120.10.80">
    <property type="entry name" value="Kelch-type beta propeller"/>
    <property type="match status" value="2"/>
</dbReference>
<dbReference type="SUPFAM" id="SSF117281">
    <property type="entry name" value="Kelch motif"/>
    <property type="match status" value="1"/>
</dbReference>
<dbReference type="EMBL" id="OM966596">
    <property type="protein sequence ID" value="WAS30712.1"/>
    <property type="molecule type" value="mRNA"/>
</dbReference>
<evidence type="ECO:0000256" key="2">
    <source>
        <dbReference type="ARBA" id="ARBA00022737"/>
    </source>
</evidence>
<protein>
    <submittedName>
        <fullName evidence="3">KLHDC2</fullName>
    </submittedName>
</protein>
<evidence type="ECO:0000256" key="1">
    <source>
        <dbReference type="ARBA" id="ARBA00022441"/>
    </source>
</evidence>
<accession>A0A9E9JWM7</accession>
<evidence type="ECO:0000313" key="3">
    <source>
        <dbReference type="EMBL" id="WAS30712.1"/>
    </source>
</evidence>
<organism evidence="3">
    <name type="scientific">Penaeus vannamei</name>
    <name type="common">Whiteleg shrimp</name>
    <name type="synonym">Litopenaeus vannamei</name>
    <dbReference type="NCBI Taxonomy" id="6689"/>
    <lineage>
        <taxon>Eukaryota</taxon>
        <taxon>Metazoa</taxon>
        <taxon>Ecdysozoa</taxon>
        <taxon>Arthropoda</taxon>
        <taxon>Crustacea</taxon>
        <taxon>Multicrustacea</taxon>
        <taxon>Malacostraca</taxon>
        <taxon>Eumalacostraca</taxon>
        <taxon>Eucarida</taxon>
        <taxon>Decapoda</taxon>
        <taxon>Dendrobranchiata</taxon>
        <taxon>Penaeoidea</taxon>
        <taxon>Penaeidae</taxon>
        <taxon>Penaeus</taxon>
    </lineage>
</organism>
<dbReference type="PANTHER" id="PTHR46228:SF2">
    <property type="entry name" value="KELCH REPEAT PROTEIN (AFU_ORTHOLOGUE AFUA_4G14350)"/>
    <property type="match status" value="1"/>
</dbReference>
<name>A0A9E9JWM7_PENVA</name>
<dbReference type="PANTHER" id="PTHR46228">
    <property type="entry name" value="KELCH DOMAIN-CONTAINING PROTEIN"/>
    <property type="match status" value="1"/>
</dbReference>
<keyword evidence="2" id="KW-0677">Repeat</keyword>
<proteinExistence type="evidence at transcript level"/>